<dbReference type="PROSITE" id="PS51257">
    <property type="entry name" value="PROKAR_LIPOPROTEIN"/>
    <property type="match status" value="1"/>
</dbReference>
<dbReference type="GeneID" id="83622406"/>
<dbReference type="EMBL" id="CP106982">
    <property type="protein sequence ID" value="UYF92427.1"/>
    <property type="molecule type" value="Genomic_DNA"/>
</dbReference>
<protein>
    <recommendedName>
        <fullName evidence="3">Lipoprotein</fullName>
    </recommendedName>
</protein>
<evidence type="ECO:0000313" key="1">
    <source>
        <dbReference type="EMBL" id="UYF92427.1"/>
    </source>
</evidence>
<accession>A0AA46PD12</accession>
<evidence type="ECO:0000313" key="2">
    <source>
        <dbReference type="Proteomes" id="UP001163947"/>
    </source>
</evidence>
<dbReference type="Proteomes" id="UP001163947">
    <property type="component" value="Chromosome"/>
</dbReference>
<reference evidence="1" key="1">
    <citation type="submission" date="2022-09" db="EMBL/GenBank/DDBJ databases">
        <title>The genome sequence of Rhodococcus aetherivorans N1.</title>
        <authorList>
            <person name="Jiang W."/>
        </authorList>
    </citation>
    <scope>NUCLEOTIDE SEQUENCE</scope>
    <source>
        <strain evidence="1">N1</strain>
    </source>
</reference>
<proteinExistence type="predicted"/>
<gene>
    <name evidence="1" type="ORF">OCS65_18275</name>
</gene>
<organism evidence="1 2">
    <name type="scientific">Rhodococcus aetherivorans</name>
    <dbReference type="NCBI Taxonomy" id="191292"/>
    <lineage>
        <taxon>Bacteria</taxon>
        <taxon>Bacillati</taxon>
        <taxon>Actinomycetota</taxon>
        <taxon>Actinomycetes</taxon>
        <taxon>Mycobacteriales</taxon>
        <taxon>Nocardiaceae</taxon>
        <taxon>Rhodococcus</taxon>
    </lineage>
</organism>
<dbReference type="AlphaFoldDB" id="A0AA46PD12"/>
<name>A0AA46PD12_9NOCA</name>
<evidence type="ECO:0008006" key="3">
    <source>
        <dbReference type="Google" id="ProtNLM"/>
    </source>
</evidence>
<sequence>MRLRGAMFAPALLVVAACGFGGSEPSEPEKLSGMQEYESIEAMVDDFGERGLNCDITMDKNTRYATEAGRCQMLDTEMVLSIFSDTRQMDNQRGTNQLLASAGIDYGLLIGANWTVNCGSEADCEAVKAKIGGRIEAG</sequence>
<dbReference type="RefSeq" id="WP_263507392.1">
    <property type="nucleotide sequence ID" value="NZ_CP106982.1"/>
</dbReference>